<dbReference type="KEGG" id="gce:KYE46_04240"/>
<evidence type="ECO:0000256" key="1">
    <source>
        <dbReference type="SAM" id="SignalP"/>
    </source>
</evidence>
<accession>A0A8F6TWY7</accession>
<proteinExistence type="predicted"/>
<dbReference type="EMBL" id="CP079194">
    <property type="protein sequence ID" value="QXT40466.1"/>
    <property type="molecule type" value="Genomic_DNA"/>
</dbReference>
<reference evidence="2 3" key="1">
    <citation type="submission" date="2021-07" db="EMBL/GenBank/DDBJ databases">
        <title>A novel Jannaschia species isolated from marine dinoflagellate Ceratoperidinium margalefii.</title>
        <authorList>
            <person name="Jiang Y."/>
            <person name="Li Z."/>
        </authorList>
    </citation>
    <scope>NUCLEOTIDE SEQUENCE [LARGE SCALE GENOMIC DNA]</scope>
    <source>
        <strain evidence="2 3">J12C1-MA-4</strain>
    </source>
</reference>
<evidence type="ECO:0000313" key="2">
    <source>
        <dbReference type="EMBL" id="QXT40466.1"/>
    </source>
</evidence>
<keyword evidence="1" id="KW-0732">Signal</keyword>
<keyword evidence="3" id="KW-1185">Reference proteome</keyword>
<dbReference type="AlphaFoldDB" id="A0A8F6TWY7"/>
<name>A0A8F6TWY7_9RHOB</name>
<protein>
    <submittedName>
        <fullName evidence="2">Uncharacterized protein</fullName>
    </submittedName>
</protein>
<dbReference type="RefSeq" id="WP_219003696.1">
    <property type="nucleotide sequence ID" value="NZ_CP079194.1"/>
</dbReference>
<feature type="signal peptide" evidence="1">
    <location>
        <begin position="1"/>
        <end position="22"/>
    </location>
</feature>
<dbReference type="Proteomes" id="UP000825009">
    <property type="component" value="Chromosome"/>
</dbReference>
<sequence>MNRFALLAWIVLVVMTAAPSQAQNQRVNMLCADRSIIVNELTGRYGEEVHGMGLANQNRIVEVYVSAETGSWTIAVTSADGTMCLMAAGRHFAQMAPAIPGEDL</sequence>
<evidence type="ECO:0000313" key="3">
    <source>
        <dbReference type="Proteomes" id="UP000825009"/>
    </source>
</evidence>
<feature type="chain" id="PRO_5034353738" evidence="1">
    <location>
        <begin position="23"/>
        <end position="104"/>
    </location>
</feature>
<gene>
    <name evidence="2" type="ORF">KYE46_04240</name>
</gene>
<organism evidence="2 3">
    <name type="scientific">Gymnodinialimonas ceratoperidinii</name>
    <dbReference type="NCBI Taxonomy" id="2856823"/>
    <lineage>
        <taxon>Bacteria</taxon>
        <taxon>Pseudomonadati</taxon>
        <taxon>Pseudomonadota</taxon>
        <taxon>Alphaproteobacteria</taxon>
        <taxon>Rhodobacterales</taxon>
        <taxon>Paracoccaceae</taxon>
        <taxon>Gymnodinialimonas</taxon>
    </lineage>
</organism>